<name>A0A1Q9JKX7_9FIRM</name>
<evidence type="ECO:0000313" key="2">
    <source>
        <dbReference type="Proteomes" id="UP000187404"/>
    </source>
</evidence>
<dbReference type="RefSeq" id="WP_075714733.1">
    <property type="nucleotide sequence ID" value="NZ_MJIE01000001.1"/>
</dbReference>
<accession>A0A1Q9JKX7</accession>
<reference evidence="1 2" key="1">
    <citation type="journal article" date="2016" name="Appl. Environ. Microbiol.">
        <title>Function and Phylogeny of Bacterial Butyryl Coenzyme A:Acetate Transferases and Their Diversity in the Proximal Colon of Swine.</title>
        <authorList>
            <person name="Trachsel J."/>
            <person name="Bayles D.O."/>
            <person name="Looft T."/>
            <person name="Levine U.Y."/>
            <person name="Allen H.K."/>
        </authorList>
    </citation>
    <scope>NUCLEOTIDE SEQUENCE [LARGE SCALE GENOMIC DNA]</scope>
    <source>
        <strain evidence="1 2">68-3-10</strain>
    </source>
</reference>
<organism evidence="1 2">
    <name type="scientific">Hornefia porci</name>
    <dbReference type="NCBI Taxonomy" id="2652292"/>
    <lineage>
        <taxon>Bacteria</taxon>
        <taxon>Bacillati</taxon>
        <taxon>Bacillota</taxon>
        <taxon>Clostridia</taxon>
        <taxon>Peptostreptococcales</taxon>
        <taxon>Anaerovoracaceae</taxon>
        <taxon>Hornefia</taxon>
    </lineage>
</organism>
<dbReference type="AlphaFoldDB" id="A0A1Q9JKX7"/>
<keyword evidence="2" id="KW-1185">Reference proteome</keyword>
<dbReference type="Proteomes" id="UP000187404">
    <property type="component" value="Unassembled WGS sequence"/>
</dbReference>
<dbReference type="EMBL" id="MJIE01000001">
    <property type="protein sequence ID" value="OLR56811.1"/>
    <property type="molecule type" value="Genomic_DNA"/>
</dbReference>
<comment type="caution">
    <text evidence="1">The sequence shown here is derived from an EMBL/GenBank/DDBJ whole genome shotgun (WGS) entry which is preliminary data.</text>
</comment>
<sequence length="63" mass="7620">MRSLMPEKLLEEQDRLYHEYMDSTEDCTILEYILKHGTEEMRNYLENEIKEKKEARAKGVILN</sequence>
<proteinExistence type="predicted"/>
<evidence type="ECO:0000313" key="1">
    <source>
        <dbReference type="EMBL" id="OLR56811.1"/>
    </source>
</evidence>
<gene>
    <name evidence="1" type="ORF">BHK98_12495</name>
</gene>
<protein>
    <submittedName>
        <fullName evidence="1">Uncharacterized protein</fullName>
    </submittedName>
</protein>